<dbReference type="SMART" id="SM00033">
    <property type="entry name" value="CH"/>
    <property type="match status" value="1"/>
</dbReference>
<proteinExistence type="inferred from homology"/>
<comment type="similarity">
    <text evidence="1 2">Belongs to the calponin family.</text>
</comment>
<dbReference type="PRINTS" id="PR00888">
    <property type="entry name" value="SM22CALPONIN"/>
</dbReference>
<dbReference type="InterPro" id="IPR050606">
    <property type="entry name" value="Calponin-like"/>
</dbReference>
<evidence type="ECO:0000256" key="1">
    <source>
        <dbReference type="ARBA" id="ARBA00009631"/>
    </source>
</evidence>
<dbReference type="EMBL" id="CAWYQH010000046">
    <property type="protein sequence ID" value="CAK8677747.1"/>
    <property type="molecule type" value="Genomic_DNA"/>
</dbReference>
<gene>
    <name evidence="4" type="ORF">CVLEPA_LOCUS7744</name>
</gene>
<dbReference type="PANTHER" id="PTHR47385:SF18">
    <property type="entry name" value="CALPONIN"/>
    <property type="match status" value="1"/>
</dbReference>
<evidence type="ECO:0000313" key="4">
    <source>
        <dbReference type="EMBL" id="CAK8677747.1"/>
    </source>
</evidence>
<protein>
    <recommendedName>
        <fullName evidence="2">Transgelin</fullName>
    </recommendedName>
</protein>
<reference evidence="4 5" key="1">
    <citation type="submission" date="2024-02" db="EMBL/GenBank/DDBJ databases">
        <authorList>
            <person name="Daric V."/>
            <person name="Darras S."/>
        </authorList>
    </citation>
    <scope>NUCLEOTIDE SEQUENCE [LARGE SCALE GENOMIC DNA]</scope>
</reference>
<dbReference type="Proteomes" id="UP001642483">
    <property type="component" value="Unassembled WGS sequence"/>
</dbReference>
<comment type="caution">
    <text evidence="4">The sequence shown here is derived from an EMBL/GenBank/DDBJ whole genome shotgun (WGS) entry which is preliminary data.</text>
</comment>
<evidence type="ECO:0000256" key="2">
    <source>
        <dbReference type="RuleBase" id="RU361224"/>
    </source>
</evidence>
<sequence>MANRPKGYGYSRELASKMDAKYSDDDEMEVVAWIQSITEDGPEGPGRENFHAWLKDGQILCKLMNVLEPGSCKPHLPFSGTIEAMRRNKEMENIGMFLKAASEYDLKAIDLFQTVDLYEATNLSQVQTTMFKLSSEAMKKGFDGPQIGVKIADKNIREYDELKTREGRNIIGLQMGTNQVASQQGMTPYGLGRQLTSNRK</sequence>
<dbReference type="PROSITE" id="PS01052">
    <property type="entry name" value="CALPONIN_1"/>
    <property type="match status" value="1"/>
</dbReference>
<evidence type="ECO:0000313" key="5">
    <source>
        <dbReference type="Proteomes" id="UP001642483"/>
    </source>
</evidence>
<dbReference type="Gene3D" id="1.10.418.10">
    <property type="entry name" value="Calponin-like domain"/>
    <property type="match status" value="1"/>
</dbReference>
<dbReference type="InterPro" id="IPR001715">
    <property type="entry name" value="CH_dom"/>
</dbReference>
<feature type="domain" description="Calponin-homology (CH)" evidence="3">
    <location>
        <begin position="24"/>
        <end position="137"/>
    </location>
</feature>
<name>A0ABP0FHE1_CLALP</name>
<accession>A0ABP0FHE1</accession>
<dbReference type="InterPro" id="IPR000557">
    <property type="entry name" value="Calponin_repeat"/>
</dbReference>
<dbReference type="SUPFAM" id="SSF47576">
    <property type="entry name" value="Calponin-homology domain, CH-domain"/>
    <property type="match status" value="1"/>
</dbReference>
<dbReference type="PROSITE" id="PS50021">
    <property type="entry name" value="CH"/>
    <property type="match status" value="1"/>
</dbReference>
<dbReference type="Pfam" id="PF00307">
    <property type="entry name" value="CH"/>
    <property type="match status" value="1"/>
</dbReference>
<evidence type="ECO:0000259" key="3">
    <source>
        <dbReference type="PROSITE" id="PS50021"/>
    </source>
</evidence>
<dbReference type="InterPro" id="IPR003096">
    <property type="entry name" value="SM22_calponin"/>
</dbReference>
<dbReference type="InterPro" id="IPR036872">
    <property type="entry name" value="CH_dom_sf"/>
</dbReference>
<dbReference type="Pfam" id="PF00402">
    <property type="entry name" value="Calponin"/>
    <property type="match status" value="1"/>
</dbReference>
<keyword evidence="5" id="KW-1185">Reference proteome</keyword>
<dbReference type="PANTHER" id="PTHR47385">
    <property type="entry name" value="CALPONIN"/>
    <property type="match status" value="1"/>
</dbReference>
<organism evidence="4 5">
    <name type="scientific">Clavelina lepadiformis</name>
    <name type="common">Light-bulb sea squirt</name>
    <name type="synonym">Ascidia lepadiformis</name>
    <dbReference type="NCBI Taxonomy" id="159417"/>
    <lineage>
        <taxon>Eukaryota</taxon>
        <taxon>Metazoa</taxon>
        <taxon>Chordata</taxon>
        <taxon>Tunicata</taxon>
        <taxon>Ascidiacea</taxon>
        <taxon>Aplousobranchia</taxon>
        <taxon>Clavelinidae</taxon>
        <taxon>Clavelina</taxon>
    </lineage>
</organism>
<dbReference type="PROSITE" id="PS51122">
    <property type="entry name" value="CALPONIN_2"/>
    <property type="match status" value="1"/>
</dbReference>